<accession>A0A833QFU6</accession>
<dbReference type="InterPro" id="IPR052789">
    <property type="entry name" value="SSUH2_homolog"/>
</dbReference>
<evidence type="ECO:0000256" key="1">
    <source>
        <dbReference type="SAM" id="MobiDB-lite"/>
    </source>
</evidence>
<feature type="region of interest" description="Disordered" evidence="1">
    <location>
        <begin position="1"/>
        <end position="25"/>
    </location>
</feature>
<dbReference type="AlphaFoldDB" id="A0A833QFU6"/>
<dbReference type="Proteomes" id="UP000623129">
    <property type="component" value="Unassembled WGS sequence"/>
</dbReference>
<name>A0A833QFU6_9POAL</name>
<sequence>MPGDGAAAAASNSDDRMESSRSYEYYTRVPTGEEVRLGSKFSETDNDRFSCYPPSLHGALVGSPESDPPHLPFPHASSPSNDLSQEGFVYQGGHNNYQSGDPSRQIGSWVLDEVEIRQLLINHVGHKCCWGSAPARRWKITSIEQCFAYVGTLETFIEKRETVIEKEPYFGGEIDGRDKGKQLGLWELDLRADFPQLFIPEKKVRIKIPHSEAVQRCDDCNSRGETTCAFCHGMMQMTMCPECHGAGLVKDQDDSDTICTMCMGKGMQECASCNSRGIVKCMACAGHGSLLTRSIAVVRWKTIYTKKVSTTSSAASVPDEVFHNARGVPLCNIQAYQCTPAFFPDSYHLNNFSSQVIASRAPVPHSAQVITERHIISFLPVTRVIMAHQKRSFSFYIVGYNWDIFVRDYPSRFCWGLCCCFEWLKL</sequence>
<dbReference type="EMBL" id="SWLB01000214">
    <property type="protein sequence ID" value="KAF3319718.1"/>
    <property type="molecule type" value="Genomic_DNA"/>
</dbReference>
<feature type="compositionally biased region" description="Low complexity" evidence="1">
    <location>
        <begin position="1"/>
        <end position="10"/>
    </location>
</feature>
<evidence type="ECO:0000313" key="3">
    <source>
        <dbReference type="Proteomes" id="UP000623129"/>
    </source>
</evidence>
<proteinExistence type="predicted"/>
<protein>
    <submittedName>
        <fullName evidence="2">Protein SSUH2</fullName>
    </submittedName>
</protein>
<evidence type="ECO:0000313" key="2">
    <source>
        <dbReference type="EMBL" id="KAF3319718.1"/>
    </source>
</evidence>
<dbReference type="PANTHER" id="PTHR48465">
    <property type="entry name" value="PROTEIN SSUH2 HOMOLOG"/>
    <property type="match status" value="1"/>
</dbReference>
<keyword evidence="3" id="KW-1185">Reference proteome</keyword>
<gene>
    <name evidence="2" type="ORF">FCM35_KLT21782</name>
</gene>
<comment type="caution">
    <text evidence="2">The sequence shown here is derived from an EMBL/GenBank/DDBJ whole genome shotgun (WGS) entry which is preliminary data.</text>
</comment>
<organism evidence="2 3">
    <name type="scientific">Carex littledalei</name>
    <dbReference type="NCBI Taxonomy" id="544730"/>
    <lineage>
        <taxon>Eukaryota</taxon>
        <taxon>Viridiplantae</taxon>
        <taxon>Streptophyta</taxon>
        <taxon>Embryophyta</taxon>
        <taxon>Tracheophyta</taxon>
        <taxon>Spermatophyta</taxon>
        <taxon>Magnoliopsida</taxon>
        <taxon>Liliopsida</taxon>
        <taxon>Poales</taxon>
        <taxon>Cyperaceae</taxon>
        <taxon>Cyperoideae</taxon>
        <taxon>Cariceae</taxon>
        <taxon>Carex</taxon>
        <taxon>Carex subgen. Euthyceras</taxon>
    </lineage>
</organism>
<dbReference type="OrthoDB" id="3355217at2759"/>
<dbReference type="PANTHER" id="PTHR48465:SF1">
    <property type="entry name" value="PROTEIN SSUH2 HOMOLOG"/>
    <property type="match status" value="1"/>
</dbReference>
<feature type="region of interest" description="Disordered" evidence="1">
    <location>
        <begin position="61"/>
        <end position="97"/>
    </location>
</feature>
<reference evidence="2" key="1">
    <citation type="submission" date="2020-01" db="EMBL/GenBank/DDBJ databases">
        <title>Genome sequence of Kobresia littledalei, the first chromosome-level genome in the family Cyperaceae.</title>
        <authorList>
            <person name="Qu G."/>
        </authorList>
    </citation>
    <scope>NUCLEOTIDE SEQUENCE</scope>
    <source>
        <strain evidence="2">C.B.Clarke</strain>
        <tissue evidence="2">Leaf</tissue>
    </source>
</reference>